<dbReference type="Pfam" id="PF08852">
    <property type="entry name" value="DUF1822"/>
    <property type="match status" value="1"/>
</dbReference>
<gene>
    <name evidence="1" type="ORF">XM38_053200</name>
</gene>
<dbReference type="Proteomes" id="UP000191901">
    <property type="component" value="Chromosome"/>
</dbReference>
<evidence type="ECO:0008006" key="3">
    <source>
        <dbReference type="Google" id="ProtNLM"/>
    </source>
</evidence>
<sequence length="384" mass="41874">MSRSSHTVTMMISMSTPVSPQDFDIAPWRPNTVTLPETAVQWALQTCQPIPDPAQQWQIFLQALALQGFQQWLAAGTLELPLSDAGQQQLEAGMTTYQVEGFRLCLVAQGSLSDDRVTLPAASLAATNAHAHFWVLLEVQEEVNQVTVLGSLRCDRITAAQPLRPNAEGSYTVPIAAFDTAPEELLLYLSCLDPAQLAAPSLVRPAAEDIHPGATDRPINVGRWLQDQLDAMAASLAWTLLPPLVPTTAGLRSPSETLTAMLEELEPTLPVPETAEGPTPDLQRFGLPFRLYALTWTLFESATPEWSLLLLLGPVDGRQLPAGIRLMLQDQHTILVDQTLSTDADATYLYGQVIGTWEEEFMATVQLPSGSTLTFPPFVFNPAP</sequence>
<protein>
    <recommendedName>
        <fullName evidence="3">DUF1822 domain-containing protein</fullName>
    </recommendedName>
</protein>
<dbReference type="EMBL" id="CP021983">
    <property type="protein sequence ID" value="QAU07449.1"/>
    <property type="molecule type" value="Genomic_DNA"/>
</dbReference>
<evidence type="ECO:0000313" key="1">
    <source>
        <dbReference type="EMBL" id="QAU07449.1"/>
    </source>
</evidence>
<dbReference type="InterPro" id="IPR014951">
    <property type="entry name" value="DUF1822"/>
</dbReference>
<dbReference type="AlphaFoldDB" id="A0A410TEJ8"/>
<proteinExistence type="predicted"/>
<keyword evidence="2" id="KW-1185">Reference proteome</keyword>
<name>A0A410TEJ8_9CYAN</name>
<dbReference type="RefSeq" id="WP_225889416.1">
    <property type="nucleotide sequence ID" value="NZ_CP021983.2"/>
</dbReference>
<reference evidence="1 2" key="1">
    <citation type="journal article" date="2016" name="Biochim. Biophys. Acta">
        <title>Characterization of red-shifted phycobilisomes isolated from the chlorophyll f-containing cyanobacterium Halomicronema hongdechloris.</title>
        <authorList>
            <person name="Li Y."/>
            <person name="Lin Y."/>
            <person name="Garvey C.J."/>
            <person name="Birch D."/>
            <person name="Corkery R.W."/>
            <person name="Loughlin P.C."/>
            <person name="Scheer H."/>
            <person name="Willows R.D."/>
            <person name="Chen M."/>
        </authorList>
    </citation>
    <scope>NUCLEOTIDE SEQUENCE [LARGE SCALE GENOMIC DNA]</scope>
    <source>
        <strain evidence="1 2">C2206</strain>
    </source>
</reference>
<evidence type="ECO:0000313" key="2">
    <source>
        <dbReference type="Proteomes" id="UP000191901"/>
    </source>
</evidence>
<dbReference type="KEGG" id="hhg:XM38_053200"/>
<accession>A0A410TEJ8</accession>
<organism evidence="1 2">
    <name type="scientific">Halomicronema hongdechloris C2206</name>
    <dbReference type="NCBI Taxonomy" id="1641165"/>
    <lineage>
        <taxon>Bacteria</taxon>
        <taxon>Bacillati</taxon>
        <taxon>Cyanobacteriota</taxon>
        <taxon>Cyanophyceae</taxon>
        <taxon>Nodosilineales</taxon>
        <taxon>Nodosilineaceae</taxon>
        <taxon>Halomicronema</taxon>
    </lineage>
</organism>